<feature type="compositionally biased region" description="Basic and acidic residues" evidence="1">
    <location>
        <begin position="13"/>
        <end position="25"/>
    </location>
</feature>
<dbReference type="AlphaFoldDB" id="A0A1D6GMQ6"/>
<feature type="region of interest" description="Disordered" evidence="1">
    <location>
        <begin position="12"/>
        <end position="35"/>
    </location>
</feature>
<organism evidence="2">
    <name type="scientific">Zea mays</name>
    <name type="common">Maize</name>
    <dbReference type="NCBI Taxonomy" id="4577"/>
    <lineage>
        <taxon>Eukaryota</taxon>
        <taxon>Viridiplantae</taxon>
        <taxon>Streptophyta</taxon>
        <taxon>Embryophyta</taxon>
        <taxon>Tracheophyta</taxon>
        <taxon>Spermatophyta</taxon>
        <taxon>Magnoliopsida</taxon>
        <taxon>Liliopsida</taxon>
        <taxon>Poales</taxon>
        <taxon>Poaceae</taxon>
        <taxon>PACMAD clade</taxon>
        <taxon>Panicoideae</taxon>
        <taxon>Andropogonodae</taxon>
        <taxon>Andropogoneae</taxon>
        <taxon>Tripsacinae</taxon>
        <taxon>Zea</taxon>
    </lineage>
</organism>
<evidence type="ECO:0000313" key="2">
    <source>
        <dbReference type="EMBL" id="AQK64561.1"/>
    </source>
</evidence>
<proteinExistence type="predicted"/>
<reference evidence="2" key="1">
    <citation type="submission" date="2015-12" db="EMBL/GenBank/DDBJ databases">
        <title>Update maize B73 reference genome by single molecule sequencing technologies.</title>
        <authorList>
            <consortium name="Maize Genome Sequencing Project"/>
            <person name="Ware D."/>
        </authorList>
    </citation>
    <scope>NUCLEOTIDE SEQUENCE</scope>
    <source>
        <tissue evidence="2">Seedling</tissue>
    </source>
</reference>
<protein>
    <submittedName>
        <fullName evidence="2">E2F transcription factor-like E2FE</fullName>
    </submittedName>
</protein>
<name>A0A1D6GMQ6_MAIZE</name>
<sequence>MIAPAYQHVATTMRDRRSVPRDSKMMPRTTNAGGHQLVHVQGHSSYPRRQNGEACPGEPGRARLEAEFCRDLGARVRSDGGSEEDDPECLPDCLTVLNTCVCMHVSAIVFTEKSETGQP</sequence>
<gene>
    <name evidence="2" type="ORF">ZEAMMB73_Zm00001d013845</name>
</gene>
<accession>A0A1D6GMQ6</accession>
<evidence type="ECO:0000256" key="1">
    <source>
        <dbReference type="SAM" id="MobiDB-lite"/>
    </source>
</evidence>
<dbReference type="EMBL" id="CM000781">
    <property type="protein sequence ID" value="AQK64561.1"/>
    <property type="molecule type" value="Genomic_DNA"/>
</dbReference>